<dbReference type="InterPro" id="IPR008266">
    <property type="entry name" value="Tyr_kinase_AS"/>
</dbReference>
<comment type="catalytic activity">
    <reaction evidence="6 8">
        <text>L-tyrosyl-[protein] + ATP = O-phospho-L-tyrosyl-[protein] + ADP + H(+)</text>
        <dbReference type="Rhea" id="RHEA:10596"/>
        <dbReference type="Rhea" id="RHEA-COMP:10136"/>
        <dbReference type="Rhea" id="RHEA-COMP:20101"/>
        <dbReference type="ChEBI" id="CHEBI:15378"/>
        <dbReference type="ChEBI" id="CHEBI:30616"/>
        <dbReference type="ChEBI" id="CHEBI:46858"/>
        <dbReference type="ChEBI" id="CHEBI:61978"/>
        <dbReference type="ChEBI" id="CHEBI:456216"/>
        <dbReference type="EC" id="2.7.10.2"/>
    </reaction>
</comment>
<feature type="domain" description="Protein kinase" evidence="10">
    <location>
        <begin position="106"/>
        <end position="364"/>
    </location>
</feature>
<keyword evidence="5 8" id="KW-0829">Tyrosine-protein kinase</keyword>
<accession>A0ABD2JSI4</accession>
<evidence type="ECO:0000259" key="10">
    <source>
        <dbReference type="PROSITE" id="PS50011"/>
    </source>
</evidence>
<evidence type="ECO:0000256" key="3">
    <source>
        <dbReference type="ARBA" id="ARBA00022777"/>
    </source>
</evidence>
<comment type="similarity">
    <text evidence="8">Belongs to the protein kinase superfamily. Tyr protein kinase family.</text>
</comment>
<evidence type="ECO:0000256" key="1">
    <source>
        <dbReference type="ARBA" id="ARBA00022679"/>
    </source>
</evidence>
<dbReference type="PANTHER" id="PTHR24418">
    <property type="entry name" value="TYROSINE-PROTEIN KINASE"/>
    <property type="match status" value="1"/>
</dbReference>
<comment type="caution">
    <text evidence="11">The sequence shown here is derived from an EMBL/GenBank/DDBJ whole genome shotgun (WGS) entry which is preliminary data.</text>
</comment>
<evidence type="ECO:0000259" key="9">
    <source>
        <dbReference type="PROSITE" id="PS50001"/>
    </source>
</evidence>
<dbReference type="Proteomes" id="UP001620626">
    <property type="component" value="Unassembled WGS sequence"/>
</dbReference>
<dbReference type="PRINTS" id="PR00109">
    <property type="entry name" value="TYRKINASE"/>
</dbReference>
<dbReference type="Pfam" id="PF07714">
    <property type="entry name" value="PK_Tyr_Ser-Thr"/>
    <property type="match status" value="1"/>
</dbReference>
<dbReference type="SMART" id="SM00252">
    <property type="entry name" value="SH2"/>
    <property type="match status" value="1"/>
</dbReference>
<dbReference type="GO" id="GO:0005524">
    <property type="term" value="F:ATP binding"/>
    <property type="evidence" value="ECO:0007669"/>
    <property type="project" value="UniProtKB-KW"/>
</dbReference>
<dbReference type="InterPro" id="IPR001245">
    <property type="entry name" value="Ser-Thr/Tyr_kinase_cat_dom"/>
</dbReference>
<keyword evidence="7" id="KW-0727">SH2 domain</keyword>
<dbReference type="CDD" id="cd10361">
    <property type="entry name" value="SH2_Fps_family"/>
    <property type="match status" value="1"/>
</dbReference>
<protein>
    <recommendedName>
        <fullName evidence="8">Tyrosine-protein kinase</fullName>
        <ecNumber evidence="8">2.7.10.2</ecNumber>
    </recommendedName>
</protein>
<dbReference type="GO" id="GO:0004715">
    <property type="term" value="F:non-membrane spanning protein tyrosine kinase activity"/>
    <property type="evidence" value="ECO:0007669"/>
    <property type="project" value="UniProtKB-EC"/>
</dbReference>
<dbReference type="PROSITE" id="PS50011">
    <property type="entry name" value="PROTEIN_KINASE_DOM"/>
    <property type="match status" value="1"/>
</dbReference>
<dbReference type="InterPro" id="IPR036860">
    <property type="entry name" value="SH2_dom_sf"/>
</dbReference>
<dbReference type="Gene3D" id="1.10.510.10">
    <property type="entry name" value="Transferase(Phosphotransferase) domain 1"/>
    <property type="match status" value="1"/>
</dbReference>
<name>A0ABD2JSI4_9BILA</name>
<dbReference type="Gene3D" id="3.30.505.10">
    <property type="entry name" value="SH2 domain"/>
    <property type="match status" value="1"/>
</dbReference>
<dbReference type="InterPro" id="IPR050198">
    <property type="entry name" value="Non-receptor_tyrosine_kinases"/>
</dbReference>
<evidence type="ECO:0000256" key="7">
    <source>
        <dbReference type="PROSITE-ProRule" id="PRU00191"/>
    </source>
</evidence>
<dbReference type="EC" id="2.7.10.2" evidence="8"/>
<dbReference type="InterPro" id="IPR000980">
    <property type="entry name" value="SH2"/>
</dbReference>
<keyword evidence="12" id="KW-1185">Reference proteome</keyword>
<dbReference type="SUPFAM" id="SSF55550">
    <property type="entry name" value="SH2 domain"/>
    <property type="match status" value="1"/>
</dbReference>
<keyword evidence="2 8" id="KW-0547">Nucleotide-binding</keyword>
<feature type="domain" description="SH2" evidence="9">
    <location>
        <begin position="13"/>
        <end position="112"/>
    </location>
</feature>
<dbReference type="PROSITE" id="PS50001">
    <property type="entry name" value="SH2"/>
    <property type="match status" value="1"/>
</dbReference>
<dbReference type="InterPro" id="IPR035849">
    <property type="entry name" value="Fes/Fps/Fer_SH2"/>
</dbReference>
<evidence type="ECO:0000256" key="4">
    <source>
        <dbReference type="ARBA" id="ARBA00022840"/>
    </source>
</evidence>
<evidence type="ECO:0000256" key="6">
    <source>
        <dbReference type="ARBA" id="ARBA00051245"/>
    </source>
</evidence>
<sequence length="369" mass="42459">MEHDEQQMLMLPYYHGMLLSEDAEEFLLLDGDFLVRKTEEISDDGRVFFVLSVNVAGRVSHVVFCRHEAMAGMYTIEGNPDGFLTIEQFINNYLGTGTSIISGQSIFLRRPIERAGWEISRDAIRLERSGFVVFTPRPGKKIRVTVKEMSQTNTKKRIREFMNEVRILRQLNHRNIIRFHGVALQHEPLMMVIEEATALTDYLKTQSRSVRAKLNMCLGAAGGLSHIHSRGIVHSDIAAKNCYYSRNMVKISNFEMAFNGTEKAMHNIKNNQRKWLPPEALIERRFTSASDTWSYGVLCWHIFANGKEPYHQMTAREITGSILSGGGLRFSNETPPIFVNFVKQNVWNVTHSERYSMESVYEWLKQNIN</sequence>
<dbReference type="Pfam" id="PF00017">
    <property type="entry name" value="SH2"/>
    <property type="match status" value="1"/>
</dbReference>
<evidence type="ECO:0000313" key="11">
    <source>
        <dbReference type="EMBL" id="KAL3093597.1"/>
    </source>
</evidence>
<dbReference type="EMBL" id="JBICBT010000911">
    <property type="protein sequence ID" value="KAL3093597.1"/>
    <property type="molecule type" value="Genomic_DNA"/>
</dbReference>
<evidence type="ECO:0000256" key="8">
    <source>
        <dbReference type="RuleBase" id="RU362096"/>
    </source>
</evidence>
<evidence type="ECO:0000313" key="12">
    <source>
        <dbReference type="Proteomes" id="UP001620626"/>
    </source>
</evidence>
<keyword evidence="4 8" id="KW-0067">ATP-binding</keyword>
<gene>
    <name evidence="11" type="ORF">niasHT_021663</name>
</gene>
<dbReference type="PROSITE" id="PS00109">
    <property type="entry name" value="PROTEIN_KINASE_TYR"/>
    <property type="match status" value="1"/>
</dbReference>
<proteinExistence type="inferred from homology"/>
<dbReference type="SUPFAM" id="SSF56112">
    <property type="entry name" value="Protein kinase-like (PK-like)"/>
    <property type="match status" value="1"/>
</dbReference>
<reference evidence="11 12" key="1">
    <citation type="submission" date="2024-10" db="EMBL/GenBank/DDBJ databases">
        <authorList>
            <person name="Kim D."/>
        </authorList>
    </citation>
    <scope>NUCLEOTIDE SEQUENCE [LARGE SCALE GENOMIC DNA]</scope>
    <source>
        <strain evidence="11">BH-2024</strain>
    </source>
</reference>
<evidence type="ECO:0000256" key="2">
    <source>
        <dbReference type="ARBA" id="ARBA00022741"/>
    </source>
</evidence>
<keyword evidence="3 8" id="KW-0418">Kinase</keyword>
<dbReference type="AlphaFoldDB" id="A0ABD2JSI4"/>
<dbReference type="InterPro" id="IPR000719">
    <property type="entry name" value="Prot_kinase_dom"/>
</dbReference>
<evidence type="ECO:0000256" key="5">
    <source>
        <dbReference type="ARBA" id="ARBA00023137"/>
    </source>
</evidence>
<organism evidence="11 12">
    <name type="scientific">Heterodera trifolii</name>
    <dbReference type="NCBI Taxonomy" id="157864"/>
    <lineage>
        <taxon>Eukaryota</taxon>
        <taxon>Metazoa</taxon>
        <taxon>Ecdysozoa</taxon>
        <taxon>Nematoda</taxon>
        <taxon>Chromadorea</taxon>
        <taxon>Rhabditida</taxon>
        <taxon>Tylenchina</taxon>
        <taxon>Tylenchomorpha</taxon>
        <taxon>Tylenchoidea</taxon>
        <taxon>Heteroderidae</taxon>
        <taxon>Heteroderinae</taxon>
        <taxon>Heterodera</taxon>
    </lineage>
</organism>
<dbReference type="InterPro" id="IPR011009">
    <property type="entry name" value="Kinase-like_dom_sf"/>
</dbReference>
<keyword evidence="1 8" id="KW-0808">Transferase</keyword>